<evidence type="ECO:0000313" key="3">
    <source>
        <dbReference type="EMBL" id="RCV62461.1"/>
    </source>
</evidence>
<dbReference type="SUPFAM" id="SSF50952">
    <property type="entry name" value="Soluble quinoprotein glucose dehydrogenase"/>
    <property type="match status" value="1"/>
</dbReference>
<dbReference type="InterPro" id="IPR011042">
    <property type="entry name" value="6-blade_b-propeller_TolB-like"/>
</dbReference>
<dbReference type="AlphaFoldDB" id="A0A368TBY9"/>
<dbReference type="PANTHER" id="PTHR19328:SF13">
    <property type="entry name" value="HIPL1 PROTEIN"/>
    <property type="match status" value="1"/>
</dbReference>
<dbReference type="EMBL" id="QEIN01000005">
    <property type="protein sequence ID" value="RCV62461.1"/>
    <property type="molecule type" value="Genomic_DNA"/>
</dbReference>
<sequence length="389" mass="40995">MCMKPRSGGHGDTHHRVRGEPMRHPRWLSVLGGVVLVLGVGCAATPPAEQARTGATGGAESTAAAPAEPEDVATGLEVPWALGFLPDGSALATERDTARIVRIDRDGTVTEAGEVPGVEPRGEGGLLGIAVSPDYERDRLVYAYLTSATDNRIVRMTYHPAAGLGTPETVAEGIPRADFHNGGRIAFGPDGLLYAGTGDAGTRQLAQDVDSTAGKILRMTPEGDVPDDNPFGNLVYSYGHRNVQGLAWHGDTLLATEFGQNAYDEVNVIRPGGNYGWPEVEGVGDRDGFVDPVVTWRTAEASPSGAAVAGGSLWVAALRGERLWRVPLTGDPARPVGEPEALFTGEFGRLRDVVTEPGGTGIWLTTSNRDSRGTPHDGDDRVLRVALGE</sequence>
<dbReference type="InterPro" id="IPR011041">
    <property type="entry name" value="Quinoprot_gluc/sorb_DH_b-prop"/>
</dbReference>
<reference evidence="3 4" key="1">
    <citation type="submission" date="2018-04" db="EMBL/GenBank/DDBJ databases">
        <title>Novel actinobacteria from marine sediment.</title>
        <authorList>
            <person name="Ng Z.Y."/>
            <person name="Tan G.Y.A."/>
        </authorList>
    </citation>
    <scope>NUCLEOTIDE SEQUENCE [LARGE SCALE GENOMIC DNA]</scope>
    <source>
        <strain evidence="3 4">TPS81</strain>
    </source>
</reference>
<feature type="compositionally biased region" description="Basic and acidic residues" evidence="1">
    <location>
        <begin position="9"/>
        <end position="20"/>
    </location>
</feature>
<dbReference type="PANTHER" id="PTHR19328">
    <property type="entry name" value="HEDGEHOG-INTERACTING PROTEIN"/>
    <property type="match status" value="1"/>
</dbReference>
<feature type="compositionally biased region" description="Low complexity" evidence="1">
    <location>
        <begin position="51"/>
        <end position="67"/>
    </location>
</feature>
<dbReference type="OrthoDB" id="9770043at2"/>
<protein>
    <submittedName>
        <fullName evidence="3">Glucose sorbosone dehydrogenase</fullName>
    </submittedName>
</protein>
<evidence type="ECO:0000256" key="1">
    <source>
        <dbReference type="SAM" id="MobiDB-lite"/>
    </source>
</evidence>
<feature type="region of interest" description="Disordered" evidence="1">
    <location>
        <begin position="48"/>
        <end position="70"/>
    </location>
</feature>
<evidence type="ECO:0000313" key="4">
    <source>
        <dbReference type="Proteomes" id="UP000253318"/>
    </source>
</evidence>
<feature type="region of interest" description="Disordered" evidence="1">
    <location>
        <begin position="1"/>
        <end position="20"/>
    </location>
</feature>
<name>A0A368TBY9_9ACTN</name>
<dbReference type="InterPro" id="IPR012938">
    <property type="entry name" value="Glc/Sorbosone_DH"/>
</dbReference>
<comment type="caution">
    <text evidence="3">The sequence shown here is derived from an EMBL/GenBank/DDBJ whole genome shotgun (WGS) entry which is preliminary data.</text>
</comment>
<dbReference type="Pfam" id="PF07995">
    <property type="entry name" value="GSDH"/>
    <property type="match status" value="1"/>
</dbReference>
<organism evidence="3 4">
    <name type="scientific">Marinitenerispora sediminis</name>
    <dbReference type="NCBI Taxonomy" id="1931232"/>
    <lineage>
        <taxon>Bacteria</taxon>
        <taxon>Bacillati</taxon>
        <taxon>Actinomycetota</taxon>
        <taxon>Actinomycetes</taxon>
        <taxon>Streptosporangiales</taxon>
        <taxon>Nocardiopsidaceae</taxon>
        <taxon>Marinitenerispora</taxon>
    </lineage>
</organism>
<dbReference type="Gene3D" id="2.120.10.30">
    <property type="entry name" value="TolB, C-terminal domain"/>
    <property type="match status" value="1"/>
</dbReference>
<feature type="domain" description="Glucose/Sorbosone dehydrogenase" evidence="2">
    <location>
        <begin position="76"/>
        <end position="371"/>
    </location>
</feature>
<accession>A0A368TBY9</accession>
<proteinExistence type="predicted"/>
<evidence type="ECO:0000259" key="2">
    <source>
        <dbReference type="Pfam" id="PF07995"/>
    </source>
</evidence>
<keyword evidence="4" id="KW-1185">Reference proteome</keyword>
<gene>
    <name evidence="3" type="ORF">DEF24_01235</name>
</gene>
<dbReference type="Proteomes" id="UP000253318">
    <property type="component" value="Unassembled WGS sequence"/>
</dbReference>